<dbReference type="Proteomes" id="UP000813461">
    <property type="component" value="Unassembled WGS sequence"/>
</dbReference>
<gene>
    <name evidence="2" type="ORF">FB567DRAFT_544505</name>
</gene>
<dbReference type="EMBL" id="JAGMVJ010000002">
    <property type="protein sequence ID" value="KAH7093117.1"/>
    <property type="molecule type" value="Genomic_DNA"/>
</dbReference>
<feature type="region of interest" description="Disordered" evidence="1">
    <location>
        <begin position="256"/>
        <end position="285"/>
    </location>
</feature>
<evidence type="ECO:0000256" key="1">
    <source>
        <dbReference type="SAM" id="MobiDB-lite"/>
    </source>
</evidence>
<dbReference type="AlphaFoldDB" id="A0A8K0REG9"/>
<comment type="caution">
    <text evidence="2">The sequence shown here is derived from an EMBL/GenBank/DDBJ whole genome shotgun (WGS) entry which is preliminary data.</text>
</comment>
<organism evidence="2 3">
    <name type="scientific">Paraphoma chrysanthemicola</name>
    <dbReference type="NCBI Taxonomy" id="798071"/>
    <lineage>
        <taxon>Eukaryota</taxon>
        <taxon>Fungi</taxon>
        <taxon>Dikarya</taxon>
        <taxon>Ascomycota</taxon>
        <taxon>Pezizomycotina</taxon>
        <taxon>Dothideomycetes</taxon>
        <taxon>Pleosporomycetidae</taxon>
        <taxon>Pleosporales</taxon>
        <taxon>Pleosporineae</taxon>
        <taxon>Phaeosphaeriaceae</taxon>
        <taxon>Paraphoma</taxon>
    </lineage>
</organism>
<name>A0A8K0REG9_9PLEO</name>
<proteinExistence type="predicted"/>
<accession>A0A8K0REG9</accession>
<evidence type="ECO:0000313" key="3">
    <source>
        <dbReference type="Proteomes" id="UP000813461"/>
    </source>
</evidence>
<dbReference type="OrthoDB" id="4362433at2759"/>
<evidence type="ECO:0000313" key="2">
    <source>
        <dbReference type="EMBL" id="KAH7093117.1"/>
    </source>
</evidence>
<sequence>MRNTSFTDENRELRDPLARLKRKLTIVTTERDTAAKDRDVWRQEVYDCHERYDELVREKDNDRDSNADYRAVVADLSSAIRNRKSTDKLNSKLDATGQDLAVIKDHILQMINAINELNKGVAETVPKMATSNDVLALRTSLSSLARTDDVKKILECLPTLATSASMDRVSDLIFHKLSTLASSREVIAIRTAMPTLATGDALKELGQIFTTSNVQLTKANTTLALAAKKQTETIADGERATNFAMAQYVAVPEDNPAVHRHSQPGAISMPLMTPRSTNSSALLVT</sequence>
<feature type="compositionally biased region" description="Polar residues" evidence="1">
    <location>
        <begin position="274"/>
        <end position="285"/>
    </location>
</feature>
<reference evidence="2" key="1">
    <citation type="journal article" date="2021" name="Nat. Commun.">
        <title>Genetic determinants of endophytism in the Arabidopsis root mycobiome.</title>
        <authorList>
            <person name="Mesny F."/>
            <person name="Miyauchi S."/>
            <person name="Thiergart T."/>
            <person name="Pickel B."/>
            <person name="Atanasova L."/>
            <person name="Karlsson M."/>
            <person name="Huettel B."/>
            <person name="Barry K.W."/>
            <person name="Haridas S."/>
            <person name="Chen C."/>
            <person name="Bauer D."/>
            <person name="Andreopoulos W."/>
            <person name="Pangilinan J."/>
            <person name="LaButti K."/>
            <person name="Riley R."/>
            <person name="Lipzen A."/>
            <person name="Clum A."/>
            <person name="Drula E."/>
            <person name="Henrissat B."/>
            <person name="Kohler A."/>
            <person name="Grigoriev I.V."/>
            <person name="Martin F.M."/>
            <person name="Hacquard S."/>
        </authorList>
    </citation>
    <scope>NUCLEOTIDE SEQUENCE</scope>
    <source>
        <strain evidence="2">MPI-SDFR-AT-0120</strain>
    </source>
</reference>
<protein>
    <submittedName>
        <fullName evidence="2">Uncharacterized protein</fullName>
    </submittedName>
</protein>
<keyword evidence="3" id="KW-1185">Reference proteome</keyword>